<reference evidence="3 4" key="1">
    <citation type="submission" date="2023-01" db="EMBL/GenBank/DDBJ databases">
        <title>Analysis of 21 Apiospora genomes using comparative genomics revels a genus with tremendous synthesis potential of carbohydrate active enzymes and secondary metabolites.</title>
        <authorList>
            <person name="Sorensen T."/>
        </authorList>
    </citation>
    <scope>NUCLEOTIDE SEQUENCE [LARGE SCALE GENOMIC DNA]</scope>
    <source>
        <strain evidence="3 4">CBS 20057</strain>
    </source>
</reference>
<feature type="compositionally biased region" description="Acidic residues" evidence="2">
    <location>
        <begin position="575"/>
        <end position="586"/>
    </location>
</feature>
<gene>
    <name evidence="3" type="ORF">PG991_014415</name>
</gene>
<dbReference type="EMBL" id="JAQQWI010000018">
    <property type="protein sequence ID" value="KAK8002193.1"/>
    <property type="molecule type" value="Genomic_DNA"/>
</dbReference>
<evidence type="ECO:0000256" key="1">
    <source>
        <dbReference type="SAM" id="Coils"/>
    </source>
</evidence>
<accession>A0ABR1R967</accession>
<feature type="compositionally biased region" description="Acidic residues" evidence="2">
    <location>
        <begin position="152"/>
        <end position="181"/>
    </location>
</feature>
<evidence type="ECO:0000256" key="2">
    <source>
        <dbReference type="SAM" id="MobiDB-lite"/>
    </source>
</evidence>
<proteinExistence type="predicted"/>
<feature type="region of interest" description="Disordered" evidence="2">
    <location>
        <begin position="146"/>
        <end position="181"/>
    </location>
</feature>
<keyword evidence="4" id="KW-1185">Reference proteome</keyword>
<feature type="region of interest" description="Disordered" evidence="2">
    <location>
        <begin position="564"/>
        <end position="633"/>
    </location>
</feature>
<feature type="coiled-coil region" evidence="1">
    <location>
        <begin position="392"/>
        <end position="500"/>
    </location>
</feature>
<name>A0ABR1R967_9PEZI</name>
<evidence type="ECO:0000313" key="4">
    <source>
        <dbReference type="Proteomes" id="UP001396898"/>
    </source>
</evidence>
<keyword evidence="1" id="KW-0175">Coiled coil</keyword>
<feature type="coiled-coil region" evidence="1">
    <location>
        <begin position="194"/>
        <end position="289"/>
    </location>
</feature>
<protein>
    <submittedName>
        <fullName evidence="3">Uncharacterized protein</fullName>
    </submittedName>
</protein>
<organism evidence="3 4">
    <name type="scientific">Apiospora marii</name>
    <dbReference type="NCBI Taxonomy" id="335849"/>
    <lineage>
        <taxon>Eukaryota</taxon>
        <taxon>Fungi</taxon>
        <taxon>Dikarya</taxon>
        <taxon>Ascomycota</taxon>
        <taxon>Pezizomycotina</taxon>
        <taxon>Sordariomycetes</taxon>
        <taxon>Xylariomycetidae</taxon>
        <taxon>Amphisphaeriales</taxon>
        <taxon>Apiosporaceae</taxon>
        <taxon>Apiospora</taxon>
    </lineage>
</organism>
<evidence type="ECO:0000313" key="3">
    <source>
        <dbReference type="EMBL" id="KAK8002193.1"/>
    </source>
</evidence>
<dbReference type="Proteomes" id="UP001396898">
    <property type="component" value="Unassembled WGS sequence"/>
</dbReference>
<sequence length="633" mass="71647">MEGTTSSQSPSQQSQQSRLGWFADKLLKPLAAPTADELAADQAALTQRLTGRAHKAEKKAQKYRRELVELHQAVEDLLDSLSDDHDIHVAPRTLPSAVEGVEYKLDGLESVINGAAEQEQQTLKALRDAVEKMGIEVVERRELDLTRPRFDDGDDDDDDDESELGEGSDDGECECSGEGEDETALYESNTVFELRNARLEQQELENTAQAHEIEEWQKLHAQLSNDNRQLHDDYWELRDEQFNLQEELHSFREVNEKLAEAANQHDKQREQAQQTIEDLRARLDAAQAERARNVECYKRIRAEYDTYGATMKDQVATLRTALAAGHRREDLAEQAKLDAEGRAGIVMTQLGELQQQMVVAGYELQEHRDFKRFAGDCETRLRQQTSALQEQVGARTDQLAEARRELSQLKQKTTELENQAERDRQHHIVCEQEVASIVQQLRNKDARLKACRELAAELRQEKLAAVDQLAEQTRGHERALAALRQELADERAAREALESERARHHAVVRRMLQYLGGRLVKADQSVALLSWAVEELRDGNEARVRTLEGQIDYLRWRQTGTYAERAQQQQQQGEGDQEEEEDDEELAAASLLVGRGDDEEEERAACPPLTLSPGLAGSHKGLLSRPALGLRPT</sequence>
<comment type="caution">
    <text evidence="3">The sequence shown here is derived from an EMBL/GenBank/DDBJ whole genome shotgun (WGS) entry which is preliminary data.</text>
</comment>
<feature type="coiled-coil region" evidence="1">
    <location>
        <begin position="46"/>
        <end position="80"/>
    </location>
</feature>